<name>A0ABX2C6A9_9BURK</name>
<sequence>MGNDIISRINFYGADPIEGRSVVRGKHPAGDCFFEAPVEGAGGVSAREQMLRVESMEYSMSIRKSISRYDAVSASVGMRGYSPAPNGVDDSSLTNIEPDLRWRHITMVLNTCVDKIDIISSPTRRIRNEYRAFARRDCSGRNAKIEVLDRPTPMRVVLSWRDATSCSYGYQVWNKGVARRSGMCAMSSAPIRRGDTIFRPALYTAIPANASAMILAICIDAHEIEA</sequence>
<dbReference type="Proteomes" id="UP000652198">
    <property type="component" value="Unassembled WGS sequence"/>
</dbReference>
<evidence type="ECO:0000313" key="1">
    <source>
        <dbReference type="EMBL" id="NPT47971.1"/>
    </source>
</evidence>
<reference evidence="1 2" key="1">
    <citation type="submission" date="2019-11" db="EMBL/GenBank/DDBJ databases">
        <title>Metabolism of dissolved organic matter in forest soils.</title>
        <authorList>
            <person name="Cyle K.T."/>
            <person name="Wilhelm R.C."/>
            <person name="Martinez C.E."/>
        </authorList>
    </citation>
    <scope>NUCLEOTIDE SEQUENCE [LARGE SCALE GENOMIC DNA]</scope>
    <source>
        <strain evidence="1 2">1N</strain>
    </source>
</reference>
<dbReference type="Pfam" id="PF11811">
    <property type="entry name" value="DUF3331"/>
    <property type="match status" value="1"/>
</dbReference>
<comment type="caution">
    <text evidence="1">The sequence shown here is derived from an EMBL/GenBank/DDBJ whole genome shotgun (WGS) entry which is preliminary data.</text>
</comment>
<protein>
    <submittedName>
        <fullName evidence="1">DUF3331 domain-containing protein</fullName>
    </submittedName>
</protein>
<gene>
    <name evidence="1" type="ORF">GNZ12_43115</name>
</gene>
<organism evidence="1 2">
    <name type="scientific">Paraburkholderia solitsugae</name>
    <dbReference type="NCBI Taxonomy" id="2675748"/>
    <lineage>
        <taxon>Bacteria</taxon>
        <taxon>Pseudomonadati</taxon>
        <taxon>Pseudomonadota</taxon>
        <taxon>Betaproteobacteria</taxon>
        <taxon>Burkholderiales</taxon>
        <taxon>Burkholderiaceae</taxon>
        <taxon>Paraburkholderia</taxon>
    </lineage>
</organism>
<evidence type="ECO:0000313" key="2">
    <source>
        <dbReference type="Proteomes" id="UP000652198"/>
    </source>
</evidence>
<proteinExistence type="predicted"/>
<dbReference type="EMBL" id="WOEY01000185">
    <property type="protein sequence ID" value="NPT47971.1"/>
    <property type="molecule type" value="Genomic_DNA"/>
</dbReference>
<keyword evidence="2" id="KW-1185">Reference proteome</keyword>
<dbReference type="InterPro" id="IPR021769">
    <property type="entry name" value="DUF3331"/>
</dbReference>
<accession>A0ABX2C6A9</accession>